<evidence type="ECO:0008006" key="3">
    <source>
        <dbReference type="Google" id="ProtNLM"/>
    </source>
</evidence>
<dbReference type="STRING" id="563176.SAMN04488090_2714"/>
<proteinExistence type="predicted"/>
<dbReference type="InterPro" id="IPR021295">
    <property type="entry name" value="DUF2867"/>
</dbReference>
<accession>A0A1G9R5G6</accession>
<protein>
    <recommendedName>
        <fullName evidence="3">DUF2867 domain-containing protein</fullName>
    </recommendedName>
</protein>
<dbReference type="OrthoDB" id="7058586at2"/>
<keyword evidence="2" id="KW-1185">Reference proteome</keyword>
<dbReference type="AlphaFoldDB" id="A0A1G9R5G6"/>
<reference evidence="1 2" key="1">
    <citation type="submission" date="2016-10" db="EMBL/GenBank/DDBJ databases">
        <authorList>
            <person name="de Groot N.N."/>
        </authorList>
    </citation>
    <scope>NUCLEOTIDE SEQUENCE [LARGE SCALE GENOMIC DNA]</scope>
    <source>
        <strain evidence="1 2">DSM 21668</strain>
    </source>
</reference>
<gene>
    <name evidence="1" type="ORF">SAMN04488090_2714</name>
</gene>
<organism evidence="1 2">
    <name type="scientific">Siphonobacter aquaeclarae</name>
    <dbReference type="NCBI Taxonomy" id="563176"/>
    <lineage>
        <taxon>Bacteria</taxon>
        <taxon>Pseudomonadati</taxon>
        <taxon>Bacteroidota</taxon>
        <taxon>Cytophagia</taxon>
        <taxon>Cytophagales</taxon>
        <taxon>Cytophagaceae</taxon>
        <taxon>Siphonobacter</taxon>
    </lineage>
</organism>
<dbReference type="RefSeq" id="WP_093203065.1">
    <property type="nucleotide sequence ID" value="NZ_FNGS01000005.1"/>
</dbReference>
<evidence type="ECO:0000313" key="2">
    <source>
        <dbReference type="Proteomes" id="UP000198901"/>
    </source>
</evidence>
<sequence>MSVQPATLPPASVLAKSTWQYQDAFRIPTDRPVTPFEAGRAFFSSAPAWVERLFDWRNRLVRRLGLKVPEGNRKPFTGTPGEQMGLFRVYAHTEQELVLGEDDRHLDFRVSLLTEPGFLTLSTTVRFHNFWGRLYFLPVAPFHRMVVPAMLRGMKRNLLAANH</sequence>
<dbReference type="EMBL" id="FNGS01000005">
    <property type="protein sequence ID" value="SDM17665.1"/>
    <property type="molecule type" value="Genomic_DNA"/>
</dbReference>
<dbReference type="Proteomes" id="UP000198901">
    <property type="component" value="Unassembled WGS sequence"/>
</dbReference>
<evidence type="ECO:0000313" key="1">
    <source>
        <dbReference type="EMBL" id="SDM17665.1"/>
    </source>
</evidence>
<dbReference type="Pfam" id="PF11066">
    <property type="entry name" value="DUF2867"/>
    <property type="match status" value="1"/>
</dbReference>
<name>A0A1G9R5G6_9BACT</name>